<feature type="transmembrane region" description="Helical" evidence="6">
    <location>
        <begin position="108"/>
        <end position="128"/>
    </location>
</feature>
<evidence type="ECO:0000313" key="7">
    <source>
        <dbReference type="EMBL" id="AJQ93559.1"/>
    </source>
</evidence>
<sequence>MSKQIRHGFFIVCNIQLESSHNPVNSLKPMPVMSSQRTQLFALGLLGTAVALGAFGAHIIKDLVTPERIDTWHTAARYQFWHGLALLILAEHQIRAPKTMALKTCARLFLAGTLVFSLSLYALCLTDISTLGAITPVGGVLMLSGWLYWFMTVLKQTKYDNR</sequence>
<dbReference type="HOGENOM" id="CLU_096548_3_1_6"/>
<accession>A0A0C5VTB8</accession>
<feature type="transmembrane region" description="Helical" evidence="6">
    <location>
        <begin position="134"/>
        <end position="154"/>
    </location>
</feature>
<dbReference type="InterPro" id="IPR006696">
    <property type="entry name" value="DUF423"/>
</dbReference>
<dbReference type="AlphaFoldDB" id="A0A0C5VTB8"/>
<evidence type="ECO:0000256" key="2">
    <source>
        <dbReference type="ARBA" id="ARBA00009694"/>
    </source>
</evidence>
<organism evidence="7 8">
    <name type="scientific">Gynuella sunshinyii YC6258</name>
    <dbReference type="NCBI Taxonomy" id="1445510"/>
    <lineage>
        <taxon>Bacteria</taxon>
        <taxon>Pseudomonadati</taxon>
        <taxon>Pseudomonadota</taxon>
        <taxon>Gammaproteobacteria</taxon>
        <taxon>Oceanospirillales</taxon>
        <taxon>Saccharospirillaceae</taxon>
        <taxon>Gynuella</taxon>
    </lineage>
</organism>
<name>A0A0C5VTB8_9GAMM</name>
<evidence type="ECO:0000256" key="3">
    <source>
        <dbReference type="ARBA" id="ARBA00022692"/>
    </source>
</evidence>
<evidence type="ECO:0000256" key="4">
    <source>
        <dbReference type="ARBA" id="ARBA00022989"/>
    </source>
</evidence>
<comment type="subcellular location">
    <subcellularLocation>
        <location evidence="1">Membrane</location>
        <topology evidence="1">Multi-pass membrane protein</topology>
    </subcellularLocation>
</comment>
<evidence type="ECO:0000256" key="6">
    <source>
        <dbReference type="SAM" id="Phobius"/>
    </source>
</evidence>
<feature type="transmembrane region" description="Helical" evidence="6">
    <location>
        <begin position="40"/>
        <end position="60"/>
    </location>
</feature>
<dbReference type="STRING" id="1445510.YC6258_01511"/>
<dbReference type="Proteomes" id="UP000032266">
    <property type="component" value="Chromosome"/>
</dbReference>
<evidence type="ECO:0000313" key="8">
    <source>
        <dbReference type="Proteomes" id="UP000032266"/>
    </source>
</evidence>
<dbReference type="GO" id="GO:0005886">
    <property type="term" value="C:plasma membrane"/>
    <property type="evidence" value="ECO:0007669"/>
    <property type="project" value="TreeGrafter"/>
</dbReference>
<keyword evidence="8" id="KW-1185">Reference proteome</keyword>
<reference evidence="7 8" key="1">
    <citation type="submission" date="2014-01" db="EMBL/GenBank/DDBJ databases">
        <title>Full genme sequencing of cellulolytic bacterium Gynuella sunshinyii YC6258T gen. nov., sp. nov.</title>
        <authorList>
            <person name="Khan H."/>
            <person name="Chung E.J."/>
            <person name="Chung Y.R."/>
        </authorList>
    </citation>
    <scope>NUCLEOTIDE SEQUENCE [LARGE SCALE GENOMIC DNA]</scope>
    <source>
        <strain evidence="7 8">YC6258</strain>
    </source>
</reference>
<evidence type="ECO:0000256" key="5">
    <source>
        <dbReference type="ARBA" id="ARBA00023136"/>
    </source>
</evidence>
<dbReference type="EMBL" id="CP007142">
    <property type="protein sequence ID" value="AJQ93559.1"/>
    <property type="molecule type" value="Genomic_DNA"/>
</dbReference>
<proteinExistence type="inferred from homology"/>
<dbReference type="PATRIC" id="fig|1445510.3.peg.1477"/>
<gene>
    <name evidence="7" type="ORF">YC6258_01511</name>
</gene>
<dbReference type="PANTHER" id="PTHR43461">
    <property type="entry name" value="TRANSMEMBRANE PROTEIN 256"/>
    <property type="match status" value="1"/>
</dbReference>
<dbReference type="Pfam" id="PF04241">
    <property type="entry name" value="DUF423"/>
    <property type="match status" value="1"/>
</dbReference>
<evidence type="ECO:0000256" key="1">
    <source>
        <dbReference type="ARBA" id="ARBA00004141"/>
    </source>
</evidence>
<keyword evidence="4 6" id="KW-1133">Transmembrane helix</keyword>
<dbReference type="PANTHER" id="PTHR43461:SF1">
    <property type="entry name" value="TRANSMEMBRANE PROTEIN 256"/>
    <property type="match status" value="1"/>
</dbReference>
<dbReference type="KEGG" id="gsn:YC6258_01511"/>
<protein>
    <submittedName>
        <fullName evidence="7">Putative small membrane protein</fullName>
    </submittedName>
</protein>
<keyword evidence="5 6" id="KW-0472">Membrane</keyword>
<keyword evidence="3 6" id="KW-0812">Transmembrane</keyword>
<comment type="similarity">
    <text evidence="2">Belongs to the UPF0382 family.</text>
</comment>